<organism evidence="2 3">
    <name type="scientific">Pseudolysobacter antarcticus</name>
    <dbReference type="NCBI Taxonomy" id="2511995"/>
    <lineage>
        <taxon>Bacteria</taxon>
        <taxon>Pseudomonadati</taxon>
        <taxon>Pseudomonadota</taxon>
        <taxon>Gammaproteobacteria</taxon>
        <taxon>Lysobacterales</taxon>
        <taxon>Rhodanobacteraceae</taxon>
        <taxon>Pseudolysobacter</taxon>
    </lineage>
</organism>
<reference evidence="2 3" key="1">
    <citation type="submission" date="2019-01" db="EMBL/GenBank/DDBJ databases">
        <title>Pseudolysobacter antarctica gen. nov., sp. nov., isolated from Fildes Peninsula, Antarctica.</title>
        <authorList>
            <person name="Wei Z."/>
            <person name="Peng F."/>
        </authorList>
    </citation>
    <scope>NUCLEOTIDE SEQUENCE [LARGE SCALE GENOMIC DNA]</scope>
    <source>
        <strain evidence="2 3">AQ6-296</strain>
    </source>
</reference>
<accession>A0A411HNI8</accession>
<keyword evidence="1" id="KW-0472">Membrane</keyword>
<evidence type="ECO:0000256" key="1">
    <source>
        <dbReference type="SAM" id="Phobius"/>
    </source>
</evidence>
<proteinExistence type="predicted"/>
<dbReference type="OrthoDB" id="8904681at2"/>
<feature type="transmembrane region" description="Helical" evidence="1">
    <location>
        <begin position="127"/>
        <end position="145"/>
    </location>
</feature>
<gene>
    <name evidence="2" type="ORF">ELE36_17610</name>
</gene>
<dbReference type="EMBL" id="CP035704">
    <property type="protein sequence ID" value="QBB72034.1"/>
    <property type="molecule type" value="Genomic_DNA"/>
</dbReference>
<keyword evidence="1" id="KW-0812">Transmembrane</keyword>
<dbReference type="AlphaFoldDB" id="A0A411HNI8"/>
<evidence type="ECO:0000313" key="2">
    <source>
        <dbReference type="EMBL" id="QBB72034.1"/>
    </source>
</evidence>
<dbReference type="Proteomes" id="UP000291562">
    <property type="component" value="Chromosome"/>
</dbReference>
<feature type="transmembrane region" description="Helical" evidence="1">
    <location>
        <begin position="7"/>
        <end position="26"/>
    </location>
</feature>
<sequence>MFRVFRNPLIAICLIVFGIFLIYTGHTNSVKFAALRDHGKTAKAEVVKLEWKEKKITHVDSQYTAHIHFTTEDGRDIRTETGVPAQLGSAMRNGSAPLAMTVRYLPESPSTLQDVNQDDTSDAQNGVGRYMLCAGLAMLAVRYFLSRSRER</sequence>
<dbReference type="RefSeq" id="WP_129835623.1">
    <property type="nucleotide sequence ID" value="NZ_CP035704.1"/>
</dbReference>
<dbReference type="KEGG" id="xbc:ELE36_17610"/>
<protein>
    <submittedName>
        <fullName evidence="2">DUF3592 domain-containing protein</fullName>
    </submittedName>
</protein>
<keyword evidence="1" id="KW-1133">Transmembrane helix</keyword>
<evidence type="ECO:0000313" key="3">
    <source>
        <dbReference type="Proteomes" id="UP000291562"/>
    </source>
</evidence>
<name>A0A411HNI8_9GAMM</name>
<keyword evidence="3" id="KW-1185">Reference proteome</keyword>